<dbReference type="RefSeq" id="WP_179362757.1">
    <property type="nucleotide sequence ID" value="NZ_CP026994.1"/>
</dbReference>
<evidence type="ECO:0000313" key="1">
    <source>
        <dbReference type="EMBL" id="QLH03903.1"/>
    </source>
</evidence>
<name>A0A7D5R9Y0_9ARCH</name>
<reference evidence="1 2" key="1">
    <citation type="submission" date="2018-02" db="EMBL/GenBank/DDBJ databases">
        <title>Complete genome of Nitrosopumilus oxyclinae HCE1.</title>
        <authorList>
            <person name="Qin W."/>
            <person name="Zheng Y."/>
            <person name="Stahl D.A."/>
        </authorList>
    </citation>
    <scope>NUCLEOTIDE SEQUENCE [LARGE SCALE GENOMIC DNA]</scope>
    <source>
        <strain evidence="1 2">HCE1</strain>
    </source>
</reference>
<dbReference type="Proteomes" id="UP000509441">
    <property type="component" value="Chromosome"/>
</dbReference>
<dbReference type="GeneID" id="56060294"/>
<protein>
    <submittedName>
        <fullName evidence="1">Uncharacterized protein</fullName>
    </submittedName>
</protein>
<dbReference type="KEGG" id="nox:C5F49_00135"/>
<organism evidence="1 2">
    <name type="scientific">Nitrosopumilus oxyclinae</name>
    <dbReference type="NCBI Taxonomy" id="1959104"/>
    <lineage>
        <taxon>Archaea</taxon>
        <taxon>Nitrososphaerota</taxon>
        <taxon>Nitrososphaeria</taxon>
        <taxon>Nitrosopumilales</taxon>
        <taxon>Nitrosopumilaceae</taxon>
        <taxon>Nitrosopumilus</taxon>
    </lineage>
</organism>
<proteinExistence type="predicted"/>
<sequence length="143" mass="16040">MNKKIIIIPILVILAIIVVGSPSNETNDKKNTLFHVTLADPNLYVNGVYTEEFILEKGEYYFRFVPNGSSPKILSITLNGDTFSYSEDFQLIGTQHQTGISEYFTWNYDGQKNIINSEMQKVSITINPNGETIGSVSVDILEN</sequence>
<accession>A0A7D5R9Y0</accession>
<dbReference type="AlphaFoldDB" id="A0A7D5R9Y0"/>
<keyword evidence="2" id="KW-1185">Reference proteome</keyword>
<evidence type="ECO:0000313" key="2">
    <source>
        <dbReference type="Proteomes" id="UP000509441"/>
    </source>
</evidence>
<gene>
    <name evidence="1" type="ORF">C5F49_00135</name>
</gene>
<dbReference type="EMBL" id="CP026994">
    <property type="protein sequence ID" value="QLH03903.1"/>
    <property type="molecule type" value="Genomic_DNA"/>
</dbReference>
<dbReference type="OrthoDB" id="10747at2157"/>